<accession>A0A3P1XVB9</accession>
<evidence type="ECO:0000313" key="2">
    <source>
        <dbReference type="Proteomes" id="UP000278609"/>
    </source>
</evidence>
<comment type="caution">
    <text evidence="1">The sequence shown here is derived from an EMBL/GenBank/DDBJ whole genome shotgun (WGS) entry which is preliminary data.</text>
</comment>
<sequence length="88" mass="10392">MTRNDVSPSYAVNPFSRFYVHLGNVVFSFARNYLIVETPFLASRQMIWSQKRRFRHHDKWFDRRNAVSGITKNDLIAETPFPASRKTV</sequence>
<dbReference type="RefSeq" id="WP_124750907.1">
    <property type="nucleotide sequence ID" value="NZ_RQYS01000011.1"/>
</dbReference>
<name>A0A3P1XVB9_TANFO</name>
<gene>
    <name evidence="1" type="ORF">EII40_03580</name>
</gene>
<dbReference type="Proteomes" id="UP000278609">
    <property type="component" value="Unassembled WGS sequence"/>
</dbReference>
<protein>
    <submittedName>
        <fullName evidence="1">Uncharacterized protein</fullName>
    </submittedName>
</protein>
<reference evidence="1 2" key="1">
    <citation type="submission" date="2018-11" db="EMBL/GenBank/DDBJ databases">
        <title>Genomes From Bacteria Associated with the Canine Oral Cavity: a Test Case for Automated Genome-Based Taxonomic Assignment.</title>
        <authorList>
            <person name="Coil D.A."/>
            <person name="Jospin G."/>
            <person name="Darling A.E."/>
            <person name="Wallis C."/>
            <person name="Davis I.J."/>
            <person name="Harris S."/>
            <person name="Eisen J.A."/>
            <person name="Holcombe L.J."/>
            <person name="O'Flynn C."/>
        </authorList>
    </citation>
    <scope>NUCLEOTIDE SEQUENCE [LARGE SCALE GENOMIC DNA]</scope>
    <source>
        <strain evidence="1 2">OH2617_COT-023</strain>
    </source>
</reference>
<proteinExistence type="predicted"/>
<dbReference type="EMBL" id="RQYS01000011">
    <property type="protein sequence ID" value="RRD62435.1"/>
    <property type="molecule type" value="Genomic_DNA"/>
</dbReference>
<organism evidence="1 2">
    <name type="scientific">Tannerella forsythia</name>
    <name type="common">Bacteroides forsythus</name>
    <dbReference type="NCBI Taxonomy" id="28112"/>
    <lineage>
        <taxon>Bacteria</taxon>
        <taxon>Pseudomonadati</taxon>
        <taxon>Bacteroidota</taxon>
        <taxon>Bacteroidia</taxon>
        <taxon>Bacteroidales</taxon>
        <taxon>Tannerellaceae</taxon>
        <taxon>Tannerella</taxon>
    </lineage>
</organism>
<evidence type="ECO:0000313" key="1">
    <source>
        <dbReference type="EMBL" id="RRD62435.1"/>
    </source>
</evidence>
<dbReference type="AlphaFoldDB" id="A0A3P1XVB9"/>